<dbReference type="InterPro" id="IPR027417">
    <property type="entry name" value="P-loop_NTPase"/>
</dbReference>
<evidence type="ECO:0000313" key="5">
    <source>
        <dbReference type="Proteomes" id="UP000887577"/>
    </source>
</evidence>
<accession>A0A914YIK4</accession>
<dbReference type="GO" id="GO:0007018">
    <property type="term" value="P:microtubule-based movement"/>
    <property type="evidence" value="ECO:0007669"/>
    <property type="project" value="InterPro"/>
</dbReference>
<dbReference type="GO" id="GO:0005634">
    <property type="term" value="C:nucleus"/>
    <property type="evidence" value="ECO:0007669"/>
    <property type="project" value="TreeGrafter"/>
</dbReference>
<dbReference type="GO" id="GO:0003777">
    <property type="term" value="F:microtubule motor activity"/>
    <property type="evidence" value="ECO:0007669"/>
    <property type="project" value="InterPro"/>
</dbReference>
<dbReference type="Pfam" id="PF00225">
    <property type="entry name" value="Kinesin"/>
    <property type="match status" value="1"/>
</dbReference>
<comment type="subcellular location">
    <subcellularLocation>
        <location evidence="1">Cytoplasm</location>
        <location evidence="1">Cytoskeleton</location>
    </subcellularLocation>
</comment>
<dbReference type="PROSITE" id="PS50067">
    <property type="entry name" value="KINESIN_MOTOR_2"/>
    <property type="match status" value="1"/>
</dbReference>
<dbReference type="PANTHER" id="PTHR24115">
    <property type="entry name" value="KINESIN-RELATED"/>
    <property type="match status" value="1"/>
</dbReference>
<reference evidence="6" key="1">
    <citation type="submission" date="2022-11" db="UniProtKB">
        <authorList>
            <consortium name="WormBaseParasite"/>
        </authorList>
    </citation>
    <scope>IDENTIFICATION</scope>
</reference>
<keyword evidence="2" id="KW-0206">Cytoskeleton</keyword>
<dbReference type="WBParaSite" id="PSU_v2.g20170.t1">
    <property type="protein sequence ID" value="PSU_v2.g20170.t1"/>
    <property type="gene ID" value="PSU_v2.g20170"/>
</dbReference>
<keyword evidence="5" id="KW-1185">Reference proteome</keyword>
<dbReference type="GO" id="GO:0008017">
    <property type="term" value="F:microtubule binding"/>
    <property type="evidence" value="ECO:0007669"/>
    <property type="project" value="InterPro"/>
</dbReference>
<dbReference type="Gene3D" id="1.20.58.1980">
    <property type="match status" value="1"/>
</dbReference>
<dbReference type="InterPro" id="IPR027640">
    <property type="entry name" value="Kinesin-like_fam"/>
</dbReference>
<comment type="similarity">
    <text evidence="3">Belongs to the TRAFAC class myosin-kinesin ATPase superfamily. Kinesin family.</text>
</comment>
<evidence type="ECO:0000256" key="2">
    <source>
        <dbReference type="ARBA" id="ARBA00023212"/>
    </source>
</evidence>
<dbReference type="InterPro" id="IPR001752">
    <property type="entry name" value="Kinesin_motor_dom"/>
</dbReference>
<evidence type="ECO:0000256" key="3">
    <source>
        <dbReference type="PROSITE-ProRule" id="PRU00283"/>
    </source>
</evidence>
<name>A0A914YIK4_9BILA</name>
<dbReference type="SUPFAM" id="SSF52540">
    <property type="entry name" value="P-loop containing nucleoside triphosphate hydrolases"/>
    <property type="match status" value="1"/>
</dbReference>
<protein>
    <submittedName>
        <fullName evidence="6">Kinesin motor domain-containing protein</fullName>
    </submittedName>
</protein>
<evidence type="ECO:0000313" key="6">
    <source>
        <dbReference type="WBParaSite" id="PSU_v2.g20170.t1"/>
    </source>
</evidence>
<sequence>MLLFCFRDNQRTAQNLPVPYRDSKLTYLFKSYFEGFGKIRMIVCLNPQATDYEENLHVMAFAKSSREVKLAQQKGPVHVLQELNNLPFNRREVSQWNKEFAQCVGNYQPLIMELFEQAPVIELGDCNDEITLARIREYYTKKIALKKSYMDTVGKNSKYLMVLKMCF</sequence>
<dbReference type="Proteomes" id="UP000887577">
    <property type="component" value="Unplaced"/>
</dbReference>
<evidence type="ECO:0000256" key="1">
    <source>
        <dbReference type="ARBA" id="ARBA00004245"/>
    </source>
</evidence>
<keyword evidence="2" id="KW-0963">Cytoplasm</keyword>
<dbReference type="GO" id="GO:0016887">
    <property type="term" value="F:ATP hydrolysis activity"/>
    <property type="evidence" value="ECO:0007669"/>
    <property type="project" value="TreeGrafter"/>
</dbReference>
<proteinExistence type="inferred from homology"/>
<dbReference type="PANTHER" id="PTHR24115:SF600">
    <property type="entry name" value="KINESIN-LIKE PROTEIN KIF23"/>
    <property type="match status" value="1"/>
</dbReference>
<dbReference type="GO" id="GO:0005874">
    <property type="term" value="C:microtubule"/>
    <property type="evidence" value="ECO:0007669"/>
    <property type="project" value="TreeGrafter"/>
</dbReference>
<feature type="domain" description="Kinesin motor" evidence="4">
    <location>
        <begin position="1"/>
        <end position="68"/>
    </location>
</feature>
<organism evidence="5 6">
    <name type="scientific">Panagrolaimus superbus</name>
    <dbReference type="NCBI Taxonomy" id="310955"/>
    <lineage>
        <taxon>Eukaryota</taxon>
        <taxon>Metazoa</taxon>
        <taxon>Ecdysozoa</taxon>
        <taxon>Nematoda</taxon>
        <taxon>Chromadorea</taxon>
        <taxon>Rhabditida</taxon>
        <taxon>Tylenchina</taxon>
        <taxon>Panagrolaimomorpha</taxon>
        <taxon>Panagrolaimoidea</taxon>
        <taxon>Panagrolaimidae</taxon>
        <taxon>Panagrolaimus</taxon>
    </lineage>
</organism>
<dbReference type="GO" id="GO:0005524">
    <property type="term" value="F:ATP binding"/>
    <property type="evidence" value="ECO:0007669"/>
    <property type="project" value="InterPro"/>
</dbReference>
<dbReference type="GO" id="GO:0005871">
    <property type="term" value="C:kinesin complex"/>
    <property type="evidence" value="ECO:0007669"/>
    <property type="project" value="TreeGrafter"/>
</dbReference>
<dbReference type="AlphaFoldDB" id="A0A914YIK4"/>
<comment type="caution">
    <text evidence="3">Lacks conserved residue(s) required for the propagation of feature annotation.</text>
</comment>
<evidence type="ECO:0000259" key="4">
    <source>
        <dbReference type="PROSITE" id="PS50067"/>
    </source>
</evidence>